<evidence type="ECO:0000256" key="3">
    <source>
        <dbReference type="ARBA" id="ARBA00017144"/>
    </source>
</evidence>
<dbReference type="PANTHER" id="PTHR10344:SF4">
    <property type="entry name" value="UMP-CMP KINASE 2, MITOCHONDRIAL"/>
    <property type="match status" value="1"/>
</dbReference>
<dbReference type="InterPro" id="IPR018094">
    <property type="entry name" value="Thymidylate_kinase"/>
</dbReference>
<evidence type="ECO:0000259" key="11">
    <source>
        <dbReference type="Pfam" id="PF02223"/>
    </source>
</evidence>
<evidence type="ECO:0000256" key="5">
    <source>
        <dbReference type="ARBA" id="ARBA00022727"/>
    </source>
</evidence>
<keyword evidence="6 10" id="KW-0547">Nucleotide-binding</keyword>
<keyword evidence="5 10" id="KW-0545">Nucleotide biosynthesis</keyword>
<comment type="similarity">
    <text evidence="1 10">Belongs to the thymidylate kinase family.</text>
</comment>
<dbReference type="Proteomes" id="UP000831880">
    <property type="component" value="Chromosome"/>
</dbReference>
<dbReference type="InterPro" id="IPR018095">
    <property type="entry name" value="Thymidylate_kin_CS"/>
</dbReference>
<evidence type="ECO:0000313" key="12">
    <source>
        <dbReference type="EMBL" id="UOQ91333.1"/>
    </source>
</evidence>
<keyword evidence="13" id="KW-1185">Reference proteome</keyword>
<evidence type="ECO:0000256" key="6">
    <source>
        <dbReference type="ARBA" id="ARBA00022741"/>
    </source>
</evidence>
<dbReference type="Pfam" id="PF02223">
    <property type="entry name" value="Thymidylate_kin"/>
    <property type="match status" value="1"/>
</dbReference>
<dbReference type="HAMAP" id="MF_00165">
    <property type="entry name" value="Thymidylate_kinase"/>
    <property type="match status" value="1"/>
</dbReference>
<dbReference type="PANTHER" id="PTHR10344">
    <property type="entry name" value="THYMIDYLATE KINASE"/>
    <property type="match status" value="1"/>
</dbReference>
<evidence type="ECO:0000256" key="4">
    <source>
        <dbReference type="ARBA" id="ARBA00022679"/>
    </source>
</evidence>
<dbReference type="RefSeq" id="WP_244750959.1">
    <property type="nucleotide sequence ID" value="NZ_CP095074.1"/>
</dbReference>
<comment type="catalytic activity">
    <reaction evidence="9 10">
        <text>dTMP + ATP = dTDP + ADP</text>
        <dbReference type="Rhea" id="RHEA:13517"/>
        <dbReference type="ChEBI" id="CHEBI:30616"/>
        <dbReference type="ChEBI" id="CHEBI:58369"/>
        <dbReference type="ChEBI" id="CHEBI:63528"/>
        <dbReference type="ChEBI" id="CHEBI:456216"/>
        <dbReference type="EC" id="2.7.4.9"/>
    </reaction>
</comment>
<evidence type="ECO:0000256" key="2">
    <source>
        <dbReference type="ARBA" id="ARBA00012980"/>
    </source>
</evidence>
<comment type="function">
    <text evidence="10">Phosphorylation of dTMP to form dTDP in both de novo and salvage pathways of dTTP synthesis.</text>
</comment>
<keyword evidence="4 10" id="KW-0808">Transferase</keyword>
<evidence type="ECO:0000256" key="7">
    <source>
        <dbReference type="ARBA" id="ARBA00022777"/>
    </source>
</evidence>
<proteinExistence type="inferred from homology"/>
<dbReference type="CDD" id="cd01672">
    <property type="entry name" value="TMPK"/>
    <property type="match status" value="1"/>
</dbReference>
<organism evidence="12 13">
    <name type="scientific">Halobacillus shinanisalinarum</name>
    <dbReference type="NCBI Taxonomy" id="2932258"/>
    <lineage>
        <taxon>Bacteria</taxon>
        <taxon>Bacillati</taxon>
        <taxon>Bacillota</taxon>
        <taxon>Bacilli</taxon>
        <taxon>Bacillales</taxon>
        <taxon>Bacillaceae</taxon>
        <taxon>Halobacillus</taxon>
    </lineage>
</organism>
<dbReference type="EC" id="2.7.4.9" evidence="2 10"/>
<dbReference type="Gene3D" id="3.40.50.300">
    <property type="entry name" value="P-loop containing nucleotide triphosphate hydrolases"/>
    <property type="match status" value="1"/>
</dbReference>
<dbReference type="InterPro" id="IPR027417">
    <property type="entry name" value="P-loop_NTPase"/>
</dbReference>
<evidence type="ECO:0000256" key="1">
    <source>
        <dbReference type="ARBA" id="ARBA00009776"/>
    </source>
</evidence>
<gene>
    <name evidence="10 12" type="primary">tmk</name>
    <name evidence="12" type="ORF">MUO14_12020</name>
</gene>
<dbReference type="PROSITE" id="PS01331">
    <property type="entry name" value="THYMIDYLATE_KINASE"/>
    <property type="match status" value="1"/>
</dbReference>
<feature type="binding site" evidence="10">
    <location>
        <begin position="10"/>
        <end position="17"/>
    </location>
    <ligand>
        <name>ATP</name>
        <dbReference type="ChEBI" id="CHEBI:30616"/>
    </ligand>
</feature>
<feature type="domain" description="Thymidylate kinase-like" evidence="11">
    <location>
        <begin position="8"/>
        <end position="198"/>
    </location>
</feature>
<protein>
    <recommendedName>
        <fullName evidence="3 10">Thymidylate kinase</fullName>
        <ecNumber evidence="2 10">2.7.4.9</ecNumber>
    </recommendedName>
    <alternativeName>
        <fullName evidence="10">dTMP kinase</fullName>
    </alternativeName>
</protein>
<dbReference type="SUPFAM" id="SSF52540">
    <property type="entry name" value="P-loop containing nucleoside triphosphate hydrolases"/>
    <property type="match status" value="1"/>
</dbReference>
<dbReference type="EMBL" id="CP095074">
    <property type="protein sequence ID" value="UOQ91333.1"/>
    <property type="molecule type" value="Genomic_DNA"/>
</dbReference>
<dbReference type="InterPro" id="IPR039430">
    <property type="entry name" value="Thymidylate_kin-like_dom"/>
</dbReference>
<evidence type="ECO:0000256" key="10">
    <source>
        <dbReference type="HAMAP-Rule" id="MF_00165"/>
    </source>
</evidence>
<keyword evidence="8 10" id="KW-0067">ATP-binding</keyword>
<name>A0ABY4GT63_9BACI</name>
<dbReference type="GO" id="GO:0004798">
    <property type="term" value="F:dTMP kinase activity"/>
    <property type="evidence" value="ECO:0007669"/>
    <property type="project" value="UniProtKB-EC"/>
</dbReference>
<evidence type="ECO:0000256" key="9">
    <source>
        <dbReference type="ARBA" id="ARBA00048743"/>
    </source>
</evidence>
<evidence type="ECO:0000256" key="8">
    <source>
        <dbReference type="ARBA" id="ARBA00022840"/>
    </source>
</evidence>
<evidence type="ECO:0000313" key="13">
    <source>
        <dbReference type="Proteomes" id="UP000831880"/>
    </source>
</evidence>
<dbReference type="NCBIfam" id="TIGR00041">
    <property type="entry name" value="DTMP_kinase"/>
    <property type="match status" value="1"/>
</dbReference>
<keyword evidence="7 10" id="KW-0418">Kinase</keyword>
<accession>A0ABY4GT63</accession>
<reference evidence="12 13" key="1">
    <citation type="submission" date="2022-04" db="EMBL/GenBank/DDBJ databases">
        <title>Halobacillus sp. isolated from saltern.</title>
        <authorList>
            <person name="Won M."/>
            <person name="Lee C.-M."/>
            <person name="Woen H.-Y."/>
            <person name="Kwon S.-W."/>
        </authorList>
    </citation>
    <scope>NUCLEOTIDE SEQUENCE [LARGE SCALE GENOMIC DNA]</scope>
    <source>
        <strain evidence="12 13">SSTM10-2</strain>
    </source>
</reference>
<sequence>MKGLFVTFEGGEGAGKSTMLKMIGSELRARGYPVLETREPGGIKIAESIRHIILDKSHTMMDARTEALLYAAARRQHLMEKVLPAIENGSIVLCDRFVDSSLAYQGAARGLGIEEVYKINEFAIDGCMPDVTLFFDIKPEDGLERIAQNHDREKNRLDLETLDFHKKVYRAYQKLLKQNPQRIKVINADQNYDRVRNESLQALESFLS</sequence>